<sequence>MGDKLANKKKKAKADARPAKPMPSSVSDIKAPFAAKGAKPAK</sequence>
<dbReference type="AlphaFoldDB" id="A0A1H2RFU7"/>
<evidence type="ECO:0000256" key="1">
    <source>
        <dbReference type="SAM" id="MobiDB-lite"/>
    </source>
</evidence>
<dbReference type="Proteomes" id="UP000183076">
    <property type="component" value="Unassembled WGS sequence"/>
</dbReference>
<gene>
    <name evidence="2" type="ORF">SAMN04488041_101503</name>
</gene>
<proteinExistence type="predicted"/>
<dbReference type="GeneID" id="94019819"/>
<feature type="compositionally biased region" description="Low complexity" evidence="1">
    <location>
        <begin position="30"/>
        <end position="42"/>
    </location>
</feature>
<accession>A0A1H2RFU7</accession>
<name>A0A1H2RFU7_9RHOB</name>
<evidence type="ECO:0000313" key="2">
    <source>
        <dbReference type="EMBL" id="SDW18363.1"/>
    </source>
</evidence>
<organism evidence="2 3">
    <name type="scientific">Sulfitobacter pontiacus</name>
    <dbReference type="NCBI Taxonomy" id="60137"/>
    <lineage>
        <taxon>Bacteria</taxon>
        <taxon>Pseudomonadati</taxon>
        <taxon>Pseudomonadota</taxon>
        <taxon>Alphaproteobacteria</taxon>
        <taxon>Rhodobacterales</taxon>
        <taxon>Roseobacteraceae</taxon>
        <taxon>Sulfitobacter</taxon>
    </lineage>
</organism>
<evidence type="ECO:0000313" key="3">
    <source>
        <dbReference type="Proteomes" id="UP000183076"/>
    </source>
</evidence>
<protein>
    <submittedName>
        <fullName evidence="2">Uncharacterized protein</fullName>
    </submittedName>
</protein>
<dbReference type="EMBL" id="FNNB01000001">
    <property type="protein sequence ID" value="SDW18363.1"/>
    <property type="molecule type" value="Genomic_DNA"/>
</dbReference>
<reference evidence="3" key="1">
    <citation type="submission" date="2016-10" db="EMBL/GenBank/DDBJ databases">
        <authorList>
            <person name="Varghese N."/>
            <person name="Submissions S."/>
        </authorList>
    </citation>
    <scope>NUCLEOTIDE SEQUENCE [LARGE SCALE GENOMIC DNA]</scope>
    <source>
        <strain evidence="3">DSM 10014</strain>
    </source>
</reference>
<feature type="region of interest" description="Disordered" evidence="1">
    <location>
        <begin position="1"/>
        <end position="42"/>
    </location>
</feature>
<dbReference type="RefSeq" id="WP_074634685.1">
    <property type="nucleotide sequence ID" value="NZ_CP160849.1"/>
</dbReference>